<dbReference type="AlphaFoldDB" id="A0AAU0UN24"/>
<proteinExistence type="predicted"/>
<dbReference type="EMBL" id="CP121694">
    <property type="protein sequence ID" value="WRO21036.1"/>
    <property type="molecule type" value="Genomic_DNA"/>
</dbReference>
<dbReference type="PROSITE" id="PS50994">
    <property type="entry name" value="INTEGRASE"/>
    <property type="match status" value="1"/>
</dbReference>
<dbReference type="KEGG" id="dbc:MFMK1_000847"/>
<keyword evidence="10" id="KW-1185">Reference proteome</keyword>
<dbReference type="InterPro" id="IPR036397">
    <property type="entry name" value="RNaseH_sf"/>
</dbReference>
<dbReference type="KEGG" id="dbc:MFMK1_001306"/>
<evidence type="ECO:0000313" key="7">
    <source>
        <dbReference type="EMBL" id="WRO22691.1"/>
    </source>
</evidence>
<dbReference type="InterPro" id="IPR001584">
    <property type="entry name" value="Integrase_cat-core"/>
</dbReference>
<protein>
    <submittedName>
        <fullName evidence="8">IS3 family transposase</fullName>
    </submittedName>
</protein>
<dbReference type="EMBL" id="CP121694">
    <property type="protein sequence ID" value="WRO21053.1"/>
    <property type="molecule type" value="Genomic_DNA"/>
</dbReference>
<dbReference type="SUPFAM" id="SSF53098">
    <property type="entry name" value="Ribonuclease H-like"/>
    <property type="match status" value="1"/>
</dbReference>
<evidence type="ECO:0000259" key="2">
    <source>
        <dbReference type="PROSITE" id="PS50994"/>
    </source>
</evidence>
<dbReference type="KEGG" id="dbc:MFMK1_002529"/>
<dbReference type="Pfam" id="PF13276">
    <property type="entry name" value="HTH_21"/>
    <property type="match status" value="1"/>
</dbReference>
<evidence type="ECO:0000313" key="10">
    <source>
        <dbReference type="Proteomes" id="UP001329915"/>
    </source>
</evidence>
<dbReference type="KEGG" id="dbc:MFMK1_002577"/>
<evidence type="ECO:0000313" key="9">
    <source>
        <dbReference type="EMBL" id="WRO22738.1"/>
    </source>
</evidence>
<dbReference type="InterPro" id="IPR025948">
    <property type="entry name" value="HTH-like_dom"/>
</dbReference>
<dbReference type="EMBL" id="CP121694">
    <property type="protein sequence ID" value="WRO21496.1"/>
    <property type="molecule type" value="Genomic_DNA"/>
</dbReference>
<dbReference type="GO" id="GO:0015074">
    <property type="term" value="P:DNA integration"/>
    <property type="evidence" value="ECO:0007669"/>
    <property type="project" value="InterPro"/>
</dbReference>
<reference evidence="8 10" key="1">
    <citation type="submission" date="2023-04" db="EMBL/GenBank/DDBJ databases">
        <authorList>
            <person name="Hsu D."/>
        </authorList>
    </citation>
    <scope>NUCLEOTIDE SEQUENCE [LARGE SCALE GENOMIC DNA]</scope>
    <source>
        <strain evidence="8 10">MK1</strain>
    </source>
</reference>
<feature type="domain" description="Integrase catalytic" evidence="2">
    <location>
        <begin position="119"/>
        <end position="290"/>
    </location>
</feature>
<dbReference type="InterPro" id="IPR048020">
    <property type="entry name" value="Transpos_IS3"/>
</dbReference>
<dbReference type="EMBL" id="CP121694">
    <property type="protein sequence ID" value="WRO20727.1"/>
    <property type="molecule type" value="Genomic_DNA"/>
</dbReference>
<dbReference type="InterPro" id="IPR012337">
    <property type="entry name" value="RNaseH-like_sf"/>
</dbReference>
<dbReference type="EMBL" id="CP121694">
    <property type="protein sequence ID" value="WRO22738.1"/>
    <property type="molecule type" value="Genomic_DNA"/>
</dbReference>
<gene>
    <name evidence="3" type="ORF">MFMK1_000516</name>
    <name evidence="4" type="ORF">MFMK1_000827</name>
    <name evidence="5" type="ORF">MFMK1_000847</name>
    <name evidence="6" type="ORF">MFMK1_001306</name>
    <name evidence="7" type="ORF">MFMK1_002529</name>
    <name evidence="8" type="ORF">MFMK1_002572</name>
    <name evidence="9" type="ORF">MFMK1_002577</name>
</gene>
<dbReference type="Gene3D" id="3.30.420.10">
    <property type="entry name" value="Ribonuclease H-like superfamily/Ribonuclease H"/>
    <property type="match status" value="1"/>
</dbReference>
<dbReference type="KEGG" id="dbc:MFMK1_000827"/>
<dbReference type="Proteomes" id="UP001329915">
    <property type="component" value="Chromosome"/>
</dbReference>
<name>A0AAU0UN24_9FIRM</name>
<sequence>MTGSKKNLKKFLGSTGRISLVSKNNKLPVNRQCQLLEINRTSFYYTPKEPDRERENMIKNRLDYWHTKMPYLGVRKLRKKLQNEDHIKVGRKLIKRYMDEMGIYAVYPKPNLSKRNKQHKIYPYLLRNLDINRANQVWAIDITYIKMGRSHMYLTAVIDWYSRYIVGWELSDTLDTAPVLAAVKEAINRYGTPEIINSDQGSQFTSADYTEYLKSVNIRQSMDGKARWIDNVIIERWFRSLKTEQIYTHEYLTPRDLRIGIREYIQEYNIERPHQTHDYLTPQEVYLGISKAA</sequence>
<dbReference type="EMBL" id="CP121694">
    <property type="protein sequence ID" value="WRO22733.1"/>
    <property type="molecule type" value="Genomic_DNA"/>
</dbReference>
<dbReference type="PANTHER" id="PTHR46889">
    <property type="entry name" value="TRANSPOSASE INSF FOR INSERTION SEQUENCE IS3B-RELATED"/>
    <property type="match status" value="1"/>
</dbReference>
<dbReference type="GO" id="GO:0003676">
    <property type="term" value="F:nucleic acid binding"/>
    <property type="evidence" value="ECO:0007669"/>
    <property type="project" value="InterPro"/>
</dbReference>
<dbReference type="Pfam" id="PF13333">
    <property type="entry name" value="rve_2"/>
    <property type="match status" value="1"/>
</dbReference>
<dbReference type="NCBIfam" id="NF033516">
    <property type="entry name" value="transpos_IS3"/>
    <property type="match status" value="1"/>
</dbReference>
<dbReference type="PANTHER" id="PTHR46889:SF4">
    <property type="entry name" value="TRANSPOSASE INSO FOR INSERTION SEQUENCE ELEMENT IS911B-RELATED"/>
    <property type="match status" value="1"/>
</dbReference>
<evidence type="ECO:0000313" key="5">
    <source>
        <dbReference type="EMBL" id="WRO21053.1"/>
    </source>
</evidence>
<dbReference type="KEGG" id="dbc:MFMK1_000516"/>
<comment type="function">
    <text evidence="1">Involved in the transposition of the insertion sequence.</text>
</comment>
<evidence type="ECO:0000313" key="6">
    <source>
        <dbReference type="EMBL" id="WRO21496.1"/>
    </source>
</evidence>
<organism evidence="8 10">
    <name type="scientific">Metallumcola ferriviriculae</name>
    <dbReference type="NCBI Taxonomy" id="3039180"/>
    <lineage>
        <taxon>Bacteria</taxon>
        <taxon>Bacillati</taxon>
        <taxon>Bacillota</taxon>
        <taxon>Clostridia</taxon>
        <taxon>Neomoorellales</taxon>
        <taxon>Desulfitibacteraceae</taxon>
        <taxon>Metallumcola</taxon>
    </lineage>
</organism>
<dbReference type="KEGG" id="dbc:MFMK1_002572"/>
<evidence type="ECO:0000313" key="4">
    <source>
        <dbReference type="EMBL" id="WRO21036.1"/>
    </source>
</evidence>
<dbReference type="EMBL" id="CP121694">
    <property type="protein sequence ID" value="WRO22691.1"/>
    <property type="molecule type" value="Genomic_DNA"/>
</dbReference>
<accession>A0AAU0UN24</accession>
<evidence type="ECO:0000256" key="1">
    <source>
        <dbReference type="ARBA" id="ARBA00002286"/>
    </source>
</evidence>
<dbReference type="InterPro" id="IPR050900">
    <property type="entry name" value="Transposase_IS3/IS150/IS904"/>
</dbReference>
<evidence type="ECO:0000313" key="8">
    <source>
        <dbReference type="EMBL" id="WRO22733.1"/>
    </source>
</evidence>
<dbReference type="Pfam" id="PF00665">
    <property type="entry name" value="rve"/>
    <property type="match status" value="1"/>
</dbReference>
<evidence type="ECO:0000313" key="3">
    <source>
        <dbReference type="EMBL" id="WRO20727.1"/>
    </source>
</evidence>